<feature type="transmembrane region" description="Helical" evidence="1">
    <location>
        <begin position="112"/>
        <end position="133"/>
    </location>
</feature>
<evidence type="ECO:0000313" key="2">
    <source>
        <dbReference type="EMBL" id="BBX87444.1"/>
    </source>
</evidence>
<gene>
    <name evidence="2" type="ORF">MAUB_53170</name>
</gene>
<proteinExistence type="predicted"/>
<keyword evidence="1" id="KW-0472">Membrane</keyword>
<dbReference type="RefSeq" id="WP_234884168.1">
    <property type="nucleotide sequence ID" value="NZ_AP022577.1"/>
</dbReference>
<evidence type="ECO:0000313" key="3">
    <source>
        <dbReference type="Proteomes" id="UP000465609"/>
    </source>
</evidence>
<organism evidence="2 3">
    <name type="scientific">Mycolicibacterium aubagnense</name>
    <dbReference type="NCBI Taxonomy" id="319707"/>
    <lineage>
        <taxon>Bacteria</taxon>
        <taxon>Bacillati</taxon>
        <taxon>Actinomycetota</taxon>
        <taxon>Actinomycetes</taxon>
        <taxon>Mycobacteriales</taxon>
        <taxon>Mycobacteriaceae</taxon>
        <taxon>Mycolicibacterium</taxon>
    </lineage>
</organism>
<feature type="transmembrane region" description="Helical" evidence="1">
    <location>
        <begin position="47"/>
        <end position="67"/>
    </location>
</feature>
<keyword evidence="3" id="KW-1185">Reference proteome</keyword>
<feature type="transmembrane region" description="Helical" evidence="1">
    <location>
        <begin position="13"/>
        <end position="35"/>
    </location>
</feature>
<keyword evidence="1" id="KW-1133">Transmembrane helix</keyword>
<keyword evidence="1" id="KW-0812">Transmembrane</keyword>
<dbReference type="Proteomes" id="UP000465609">
    <property type="component" value="Chromosome"/>
</dbReference>
<protein>
    <submittedName>
        <fullName evidence="2">Uncharacterized protein</fullName>
    </submittedName>
</protein>
<sequence>MSITPHIQSRTRLFARVLGPYLFIAALTMIGRTAYMRSMIDAFTADVVWPWVAGAFVLPMGLVVIVLHPYWRGPAAAIVSLLGWLSIVKGIALMAFPQAYLSMGHSALSAAAWWQAGSALVAVVGLYLTYVGWAPVRSHPDSHQSAGAAPEMPRAA</sequence>
<accession>A0ABN5Z3A8</accession>
<reference evidence="2 3" key="1">
    <citation type="journal article" date="2019" name="Emerg. Microbes Infect.">
        <title>Comprehensive subspecies identification of 175 nontuberculous mycobacteria species based on 7547 genomic profiles.</title>
        <authorList>
            <person name="Matsumoto Y."/>
            <person name="Kinjo T."/>
            <person name="Motooka D."/>
            <person name="Nabeya D."/>
            <person name="Jung N."/>
            <person name="Uechi K."/>
            <person name="Horii T."/>
            <person name="Iida T."/>
            <person name="Fujita J."/>
            <person name="Nakamura S."/>
        </authorList>
    </citation>
    <scope>NUCLEOTIDE SEQUENCE [LARGE SCALE GENOMIC DNA]</scope>
    <source>
        <strain evidence="2 3">JCM 15296</strain>
    </source>
</reference>
<evidence type="ECO:0000256" key="1">
    <source>
        <dbReference type="SAM" id="Phobius"/>
    </source>
</evidence>
<name>A0ABN5Z3A8_9MYCO</name>
<dbReference type="EMBL" id="AP022577">
    <property type="protein sequence ID" value="BBX87444.1"/>
    <property type="molecule type" value="Genomic_DNA"/>
</dbReference>
<feature type="transmembrane region" description="Helical" evidence="1">
    <location>
        <begin position="79"/>
        <end position="100"/>
    </location>
</feature>